<dbReference type="SMART" id="SM00291">
    <property type="entry name" value="ZnF_ZZ"/>
    <property type="match status" value="1"/>
</dbReference>
<dbReference type="STRING" id="2769.R7QME1"/>
<protein>
    <recommendedName>
        <fullName evidence="5">PB1 domain-containing protein</fullName>
    </recommendedName>
</protein>
<dbReference type="Gene3D" id="3.10.20.90">
    <property type="entry name" value="Phosphatidylinositol 3-kinase Catalytic Subunit, Chain A, domain 1"/>
    <property type="match status" value="1"/>
</dbReference>
<dbReference type="InterPro" id="IPR036366">
    <property type="entry name" value="PGBDSf"/>
</dbReference>
<evidence type="ECO:0000256" key="1">
    <source>
        <dbReference type="ARBA" id="ARBA00022723"/>
    </source>
</evidence>
<feature type="region of interest" description="Disordered" evidence="4">
    <location>
        <begin position="91"/>
        <end position="123"/>
    </location>
</feature>
<dbReference type="OMA" id="RIERPWD"/>
<organism evidence="6 7">
    <name type="scientific">Chondrus crispus</name>
    <name type="common">Carrageen Irish moss</name>
    <name type="synonym">Polymorpha crispa</name>
    <dbReference type="NCBI Taxonomy" id="2769"/>
    <lineage>
        <taxon>Eukaryota</taxon>
        <taxon>Rhodophyta</taxon>
        <taxon>Florideophyceae</taxon>
        <taxon>Rhodymeniophycidae</taxon>
        <taxon>Gigartinales</taxon>
        <taxon>Gigartinaceae</taxon>
        <taxon>Chondrus</taxon>
    </lineage>
</organism>
<dbReference type="Pfam" id="PF00569">
    <property type="entry name" value="ZZ"/>
    <property type="match status" value="1"/>
</dbReference>
<dbReference type="Proteomes" id="UP000012073">
    <property type="component" value="Unassembled WGS sequence"/>
</dbReference>
<dbReference type="EMBL" id="HG001940">
    <property type="protein sequence ID" value="CDF38540.1"/>
    <property type="molecule type" value="Genomic_DNA"/>
</dbReference>
<gene>
    <name evidence="6" type="ORF">CHC_T00006259001</name>
</gene>
<accession>R7QME1</accession>
<dbReference type="InterPro" id="IPR000433">
    <property type="entry name" value="Znf_ZZ"/>
</dbReference>
<evidence type="ECO:0000313" key="6">
    <source>
        <dbReference type="EMBL" id="CDF38540.1"/>
    </source>
</evidence>
<proteinExistence type="predicted"/>
<dbReference type="InterPro" id="IPR000270">
    <property type="entry name" value="PB1_dom"/>
</dbReference>
<dbReference type="Pfam" id="PF00564">
    <property type="entry name" value="PB1"/>
    <property type="match status" value="1"/>
</dbReference>
<evidence type="ECO:0000259" key="5">
    <source>
        <dbReference type="PROSITE" id="PS51745"/>
    </source>
</evidence>
<keyword evidence="3" id="KW-0862">Zinc</keyword>
<evidence type="ECO:0000256" key="4">
    <source>
        <dbReference type="SAM" id="MobiDB-lite"/>
    </source>
</evidence>
<dbReference type="RefSeq" id="XP_005718433.1">
    <property type="nucleotide sequence ID" value="XM_005718376.1"/>
</dbReference>
<dbReference type="InterPro" id="IPR002477">
    <property type="entry name" value="Peptidoglycan-bd-like"/>
</dbReference>
<dbReference type="GO" id="GO:0008270">
    <property type="term" value="F:zinc ion binding"/>
    <property type="evidence" value="ECO:0007669"/>
    <property type="project" value="UniProtKB-KW"/>
</dbReference>
<reference evidence="7" key="1">
    <citation type="journal article" date="2013" name="Proc. Natl. Acad. Sci. U.S.A.">
        <title>Genome structure and metabolic features in the red seaweed Chondrus crispus shed light on evolution of the Archaeplastida.</title>
        <authorList>
            <person name="Collen J."/>
            <person name="Porcel B."/>
            <person name="Carre W."/>
            <person name="Ball S.G."/>
            <person name="Chaparro C."/>
            <person name="Tonon T."/>
            <person name="Barbeyron T."/>
            <person name="Michel G."/>
            <person name="Noel B."/>
            <person name="Valentin K."/>
            <person name="Elias M."/>
            <person name="Artiguenave F."/>
            <person name="Arun A."/>
            <person name="Aury J.M."/>
            <person name="Barbosa-Neto J.F."/>
            <person name="Bothwell J.H."/>
            <person name="Bouget F.Y."/>
            <person name="Brillet L."/>
            <person name="Cabello-Hurtado F."/>
            <person name="Capella-Gutierrez S."/>
            <person name="Charrier B."/>
            <person name="Cladiere L."/>
            <person name="Cock J.M."/>
            <person name="Coelho S.M."/>
            <person name="Colleoni C."/>
            <person name="Czjzek M."/>
            <person name="Da Silva C."/>
            <person name="Delage L."/>
            <person name="Denoeud F."/>
            <person name="Deschamps P."/>
            <person name="Dittami S.M."/>
            <person name="Gabaldon T."/>
            <person name="Gachon C.M."/>
            <person name="Groisillier A."/>
            <person name="Herve C."/>
            <person name="Jabbari K."/>
            <person name="Katinka M."/>
            <person name="Kloareg B."/>
            <person name="Kowalczyk N."/>
            <person name="Labadie K."/>
            <person name="Leblanc C."/>
            <person name="Lopez P.J."/>
            <person name="McLachlan D.H."/>
            <person name="Meslet-Cladiere L."/>
            <person name="Moustafa A."/>
            <person name="Nehr Z."/>
            <person name="Nyvall Collen P."/>
            <person name="Panaud O."/>
            <person name="Partensky F."/>
            <person name="Poulain J."/>
            <person name="Rensing S.A."/>
            <person name="Rousvoal S."/>
            <person name="Samson G."/>
            <person name="Symeonidi A."/>
            <person name="Weissenbach J."/>
            <person name="Zambounis A."/>
            <person name="Wincker P."/>
            <person name="Boyen C."/>
        </authorList>
    </citation>
    <scope>NUCLEOTIDE SEQUENCE [LARGE SCALE GENOMIC DNA]</scope>
    <source>
        <strain evidence="7">cv. Stackhouse</strain>
    </source>
</reference>
<dbReference type="SUPFAM" id="SSF54277">
    <property type="entry name" value="CAD &amp; PB1 domains"/>
    <property type="match status" value="1"/>
</dbReference>
<dbReference type="PROSITE" id="PS51745">
    <property type="entry name" value="PB1"/>
    <property type="match status" value="1"/>
</dbReference>
<dbReference type="Pfam" id="PF01471">
    <property type="entry name" value="PG_binding_1"/>
    <property type="match status" value="1"/>
</dbReference>
<dbReference type="SUPFAM" id="SSF57850">
    <property type="entry name" value="RING/U-box"/>
    <property type="match status" value="1"/>
</dbReference>
<dbReference type="InterPro" id="IPR036365">
    <property type="entry name" value="PGBD-like_sf"/>
</dbReference>
<dbReference type="OrthoDB" id="1740180at2759"/>
<dbReference type="Gramene" id="CDF38540">
    <property type="protein sequence ID" value="CDF38540"/>
    <property type="gene ID" value="CHC_T00006259001"/>
</dbReference>
<keyword evidence="2" id="KW-0863">Zinc-finger</keyword>
<dbReference type="InterPro" id="IPR043145">
    <property type="entry name" value="Znf_ZZ_sf"/>
</dbReference>
<dbReference type="CDD" id="cd05992">
    <property type="entry name" value="PB1"/>
    <property type="match status" value="1"/>
</dbReference>
<dbReference type="PANTHER" id="PTHR20930">
    <property type="entry name" value="OVARIAN CARCINOMA ANTIGEN CA125-RELATED"/>
    <property type="match status" value="1"/>
</dbReference>
<dbReference type="SUPFAM" id="SSF47090">
    <property type="entry name" value="PGBD-like"/>
    <property type="match status" value="1"/>
</dbReference>
<feature type="region of interest" description="Disordered" evidence="4">
    <location>
        <begin position="139"/>
        <end position="173"/>
    </location>
</feature>
<feature type="region of interest" description="Disordered" evidence="4">
    <location>
        <begin position="473"/>
        <end position="502"/>
    </location>
</feature>
<dbReference type="AlphaFoldDB" id="R7QME1"/>
<dbReference type="Gene3D" id="3.30.60.90">
    <property type="match status" value="1"/>
</dbReference>
<dbReference type="SMART" id="SM00666">
    <property type="entry name" value="PB1"/>
    <property type="match status" value="1"/>
</dbReference>
<keyword evidence="7" id="KW-1185">Reference proteome</keyword>
<keyword evidence="1" id="KW-0479">Metal-binding</keyword>
<dbReference type="PANTHER" id="PTHR20930:SF0">
    <property type="entry name" value="PROTEIN ILRUN"/>
    <property type="match status" value="1"/>
</dbReference>
<sequence>MAPLSVKACYKHTKRRFSLEPSSTFADFQAKLAAIFSIPAPRTILYKDDEDDLVAVSSDSELAELFAIATSASITPLRVYLYDTAEDVSAAEQASRQAPNAEVPRPPSSAEPDRSHDPMPQLDSVFSGVSQILSTIFNDGRNQPFRSSRRSHPCGWRSRSSRSRRPDMPTPPPPFFNMYGPIASFISAMANSGGGPPDIMSNLSRVSQDTRDAFDQARQAVLSAEDPMRIINAARAGAPVVRSWMNDNLGSEGPVREESVPPLVRDLEAAIGEGFGSDITDRAMELVRVALRDQVVVDMLRMLPEDFSFSWDAEMVPPGESYRTSGFSVHTGVECDNCGKQPVRGSRFMATNRENYDLCDSCYNDETVDKQGIEFKECKYIWEARLGDAVVPSAPLSMWNRGPSVAFLQKLLTDLGFMNENMYRRAVGMYGPKTKAAVMQFQREHGLSDVVESGVYDATTAASLVSIIETQVPPTAATGSDPAESGPSSATTTAPESSPARG</sequence>
<evidence type="ECO:0000256" key="3">
    <source>
        <dbReference type="ARBA" id="ARBA00022833"/>
    </source>
</evidence>
<name>R7QME1_CHOCR</name>
<feature type="domain" description="PB1" evidence="5">
    <location>
        <begin position="3"/>
        <end position="84"/>
    </location>
</feature>
<dbReference type="Gene3D" id="1.10.101.10">
    <property type="entry name" value="PGBD-like superfamily/PGBD"/>
    <property type="match status" value="1"/>
</dbReference>
<dbReference type="InterPro" id="IPR053793">
    <property type="entry name" value="PB1-like"/>
</dbReference>
<feature type="compositionally biased region" description="Low complexity" evidence="4">
    <location>
        <begin position="482"/>
        <end position="502"/>
    </location>
</feature>
<evidence type="ECO:0000256" key="2">
    <source>
        <dbReference type="ARBA" id="ARBA00022771"/>
    </source>
</evidence>
<dbReference type="KEGG" id="ccp:CHC_T00006259001"/>
<dbReference type="GeneID" id="17326147"/>
<evidence type="ECO:0000313" key="7">
    <source>
        <dbReference type="Proteomes" id="UP000012073"/>
    </source>
</evidence>